<dbReference type="InterPro" id="IPR051327">
    <property type="entry name" value="MATE_MepA_subfamily"/>
</dbReference>
<evidence type="ECO:0000313" key="12">
    <source>
        <dbReference type="Proteomes" id="UP000186112"/>
    </source>
</evidence>
<sequence length="466" mass="51453">MGKGSKMFGEEKIGKLLIKFSIPIIISFLIAELYNMVDTLFVGRNVGGLAIGALVLVFPIQRLIIALSVMISTGTSTAFSRANGEEDIDKSKEIFQSGFSFCLLIMIGLILIVSLFKEKILVFLGASPNILPLAMEYLEIIIFGSIFLSLTIFISNICITLGNNKVSIISNAIGAGLNIILDYILIVHFKMGIKGAAIATLISQIIGFLYAFYNYLKINKKYNLNTKLNIKKNIITPILLVGLAGFVVEIEDGIVMGVLNNLLAHTSGDTGIIVLGLVSKLYMFLFVTMWGIASAMQPIASFNVGAKNYKRLKTLMKKTTIYAFSTTALLWGIGLVFTKQLLSFFVKDALLIEEAAKAFRIVISLFPLISIYYVSIFYFQAMGKARTSILISGLRQIIIMIPLSILFVKVFDLGAMGIWISYPISDLLASLASFMLIRNEGLELNIRIEKQREREKVASAELKYSL</sequence>
<dbReference type="PANTHER" id="PTHR43823:SF3">
    <property type="entry name" value="MULTIDRUG EXPORT PROTEIN MEPA"/>
    <property type="match status" value="1"/>
</dbReference>
<evidence type="ECO:0000256" key="8">
    <source>
        <dbReference type="ARBA" id="ARBA00023136"/>
    </source>
</evidence>
<keyword evidence="6 10" id="KW-0812">Transmembrane</keyword>
<evidence type="ECO:0000256" key="3">
    <source>
        <dbReference type="ARBA" id="ARBA00022106"/>
    </source>
</evidence>
<feature type="transmembrane region" description="Helical" evidence="10">
    <location>
        <begin position="168"/>
        <end position="189"/>
    </location>
</feature>
<feature type="transmembrane region" description="Helical" evidence="10">
    <location>
        <begin position="49"/>
        <end position="73"/>
    </location>
</feature>
<keyword evidence="8 10" id="KW-0472">Membrane</keyword>
<evidence type="ECO:0000256" key="6">
    <source>
        <dbReference type="ARBA" id="ARBA00022692"/>
    </source>
</evidence>
<dbReference type="GO" id="GO:0015297">
    <property type="term" value="F:antiporter activity"/>
    <property type="evidence" value="ECO:0007669"/>
    <property type="project" value="InterPro"/>
</dbReference>
<reference evidence="11 12" key="1">
    <citation type="submission" date="2016-02" db="EMBL/GenBank/DDBJ databases">
        <title>Genome sequence of Tissierella creatinophila DSM 6911.</title>
        <authorList>
            <person name="Poehlein A."/>
            <person name="Daniel R."/>
        </authorList>
    </citation>
    <scope>NUCLEOTIDE SEQUENCE [LARGE SCALE GENOMIC DNA]</scope>
    <source>
        <strain evidence="11 12">DSM 6911</strain>
    </source>
</reference>
<dbReference type="GO" id="GO:0046677">
    <property type="term" value="P:response to antibiotic"/>
    <property type="evidence" value="ECO:0007669"/>
    <property type="project" value="UniProtKB-KW"/>
</dbReference>
<feature type="transmembrane region" description="Helical" evidence="10">
    <location>
        <begin position="94"/>
        <end position="117"/>
    </location>
</feature>
<dbReference type="GO" id="GO:0042910">
    <property type="term" value="F:xenobiotic transmembrane transporter activity"/>
    <property type="evidence" value="ECO:0007669"/>
    <property type="project" value="InterPro"/>
</dbReference>
<comment type="similarity">
    <text evidence="2">Belongs to the multi antimicrobial extrusion (MATE) (TC 2.A.66.1) family. MepA subfamily.</text>
</comment>
<evidence type="ECO:0000256" key="2">
    <source>
        <dbReference type="ARBA" id="ARBA00008417"/>
    </source>
</evidence>
<keyword evidence="4" id="KW-0813">Transport</keyword>
<evidence type="ECO:0000256" key="9">
    <source>
        <dbReference type="ARBA" id="ARBA00023251"/>
    </source>
</evidence>
<dbReference type="OrthoDB" id="9811110at2"/>
<dbReference type="GO" id="GO:0005886">
    <property type="term" value="C:plasma membrane"/>
    <property type="evidence" value="ECO:0007669"/>
    <property type="project" value="UniProtKB-SubCell"/>
</dbReference>
<keyword evidence="7 10" id="KW-1133">Transmembrane helix</keyword>
<feature type="transmembrane region" description="Helical" evidence="10">
    <location>
        <begin position="195"/>
        <end position="213"/>
    </location>
</feature>
<gene>
    <name evidence="11" type="primary">mepA_1</name>
    <name evidence="11" type="ORF">TICRE_02090</name>
</gene>
<dbReference type="PIRSF" id="PIRSF006603">
    <property type="entry name" value="DinF"/>
    <property type="match status" value="1"/>
</dbReference>
<proteinExistence type="inferred from homology"/>
<dbReference type="NCBIfam" id="TIGR00797">
    <property type="entry name" value="matE"/>
    <property type="match status" value="1"/>
</dbReference>
<comment type="caution">
    <text evidence="11">The sequence shown here is derived from an EMBL/GenBank/DDBJ whole genome shotgun (WGS) entry which is preliminary data.</text>
</comment>
<dbReference type="PANTHER" id="PTHR43823">
    <property type="entry name" value="SPORULATION PROTEIN YKVU"/>
    <property type="match status" value="1"/>
</dbReference>
<comment type="subcellular location">
    <subcellularLocation>
        <location evidence="1">Cell membrane</location>
        <topology evidence="1">Multi-pass membrane protein</topology>
    </subcellularLocation>
</comment>
<feature type="transmembrane region" description="Helical" evidence="10">
    <location>
        <begin position="16"/>
        <end position="37"/>
    </location>
</feature>
<organism evidence="11 12">
    <name type="scientific">Tissierella creatinophila DSM 6911</name>
    <dbReference type="NCBI Taxonomy" id="1123403"/>
    <lineage>
        <taxon>Bacteria</taxon>
        <taxon>Bacillati</taxon>
        <taxon>Bacillota</taxon>
        <taxon>Tissierellia</taxon>
        <taxon>Tissierellales</taxon>
        <taxon>Tissierellaceae</taxon>
        <taxon>Tissierella</taxon>
    </lineage>
</organism>
<feature type="transmembrane region" description="Helical" evidence="10">
    <location>
        <begin position="417"/>
        <end position="437"/>
    </location>
</feature>
<protein>
    <recommendedName>
        <fullName evidence="3">Multidrug export protein MepA</fullName>
    </recommendedName>
</protein>
<evidence type="ECO:0000313" key="11">
    <source>
        <dbReference type="EMBL" id="OLS03696.1"/>
    </source>
</evidence>
<feature type="transmembrane region" description="Helical" evidence="10">
    <location>
        <begin position="137"/>
        <end position="161"/>
    </location>
</feature>
<dbReference type="Pfam" id="PF01554">
    <property type="entry name" value="MatE"/>
    <property type="match status" value="2"/>
</dbReference>
<keyword evidence="5" id="KW-1003">Cell membrane</keyword>
<dbReference type="InterPro" id="IPR048279">
    <property type="entry name" value="MdtK-like"/>
</dbReference>
<dbReference type="InterPro" id="IPR045070">
    <property type="entry name" value="MATE_MepA-like"/>
</dbReference>
<feature type="transmembrane region" description="Helical" evidence="10">
    <location>
        <begin position="234"/>
        <end position="259"/>
    </location>
</feature>
<feature type="transmembrane region" description="Helical" evidence="10">
    <location>
        <begin position="393"/>
        <end position="411"/>
    </location>
</feature>
<dbReference type="Proteomes" id="UP000186112">
    <property type="component" value="Unassembled WGS sequence"/>
</dbReference>
<dbReference type="CDD" id="cd13143">
    <property type="entry name" value="MATE_MepA_like"/>
    <property type="match status" value="1"/>
</dbReference>
<feature type="transmembrane region" description="Helical" evidence="10">
    <location>
        <begin position="358"/>
        <end position="381"/>
    </location>
</feature>
<keyword evidence="9" id="KW-0046">Antibiotic resistance</keyword>
<evidence type="ECO:0000256" key="1">
    <source>
        <dbReference type="ARBA" id="ARBA00004651"/>
    </source>
</evidence>
<feature type="transmembrane region" description="Helical" evidence="10">
    <location>
        <begin position="320"/>
        <end position="338"/>
    </location>
</feature>
<accession>A0A1U7M8T4</accession>
<dbReference type="RefSeq" id="WP_075724238.1">
    <property type="nucleotide sequence ID" value="NZ_LTDM01000003.1"/>
</dbReference>
<evidence type="ECO:0000256" key="10">
    <source>
        <dbReference type="SAM" id="Phobius"/>
    </source>
</evidence>
<dbReference type="InterPro" id="IPR002528">
    <property type="entry name" value="MATE_fam"/>
</dbReference>
<dbReference type="EMBL" id="LTDM01000003">
    <property type="protein sequence ID" value="OLS03696.1"/>
    <property type="molecule type" value="Genomic_DNA"/>
</dbReference>
<dbReference type="AlphaFoldDB" id="A0A1U7M8T4"/>
<evidence type="ECO:0000256" key="7">
    <source>
        <dbReference type="ARBA" id="ARBA00022989"/>
    </source>
</evidence>
<evidence type="ECO:0000256" key="4">
    <source>
        <dbReference type="ARBA" id="ARBA00022448"/>
    </source>
</evidence>
<keyword evidence="12" id="KW-1185">Reference proteome</keyword>
<evidence type="ECO:0000256" key="5">
    <source>
        <dbReference type="ARBA" id="ARBA00022475"/>
    </source>
</evidence>
<feature type="transmembrane region" description="Helical" evidence="10">
    <location>
        <begin position="271"/>
        <end position="293"/>
    </location>
</feature>
<name>A0A1U7M8T4_TISCR</name>